<accession>K0S773</accession>
<gene>
    <name evidence="1" type="ORF">THAOC_23346</name>
</gene>
<dbReference type="EMBL" id="AGNL01030758">
    <property type="protein sequence ID" value="EJK56716.1"/>
    <property type="molecule type" value="Genomic_DNA"/>
</dbReference>
<dbReference type="AlphaFoldDB" id="K0S773"/>
<evidence type="ECO:0000313" key="2">
    <source>
        <dbReference type="Proteomes" id="UP000266841"/>
    </source>
</evidence>
<feature type="non-terminal residue" evidence="1">
    <location>
        <position position="1"/>
    </location>
</feature>
<dbReference type="Proteomes" id="UP000266841">
    <property type="component" value="Unassembled WGS sequence"/>
</dbReference>
<name>K0S773_THAOC</name>
<organism evidence="1 2">
    <name type="scientific">Thalassiosira oceanica</name>
    <name type="common">Marine diatom</name>
    <dbReference type="NCBI Taxonomy" id="159749"/>
    <lineage>
        <taxon>Eukaryota</taxon>
        <taxon>Sar</taxon>
        <taxon>Stramenopiles</taxon>
        <taxon>Ochrophyta</taxon>
        <taxon>Bacillariophyta</taxon>
        <taxon>Coscinodiscophyceae</taxon>
        <taxon>Thalassiosirophycidae</taxon>
        <taxon>Thalassiosirales</taxon>
        <taxon>Thalassiosiraceae</taxon>
        <taxon>Thalassiosira</taxon>
    </lineage>
</organism>
<reference evidence="1 2" key="1">
    <citation type="journal article" date="2012" name="Genome Biol.">
        <title>Genome and low-iron response of an oceanic diatom adapted to chronic iron limitation.</title>
        <authorList>
            <person name="Lommer M."/>
            <person name="Specht M."/>
            <person name="Roy A.S."/>
            <person name="Kraemer L."/>
            <person name="Andreson R."/>
            <person name="Gutowska M.A."/>
            <person name="Wolf J."/>
            <person name="Bergner S.V."/>
            <person name="Schilhabel M.B."/>
            <person name="Klostermeier U.C."/>
            <person name="Beiko R.G."/>
            <person name="Rosenstiel P."/>
            <person name="Hippler M."/>
            <person name="Laroche J."/>
        </authorList>
    </citation>
    <scope>NUCLEOTIDE SEQUENCE [LARGE SCALE GENOMIC DNA]</scope>
    <source>
        <strain evidence="1 2">CCMP1005</strain>
    </source>
</reference>
<protein>
    <submittedName>
        <fullName evidence="1">Uncharacterized protein</fullName>
    </submittedName>
</protein>
<keyword evidence="2" id="KW-1185">Reference proteome</keyword>
<proteinExistence type="predicted"/>
<sequence>KTYSVVSKAYLIGGKDGFDAFVGAPVLMDDEQCPTLPTLLRNIFTQLRLLKRWKSLTTSEETVLKAATVLKRIARRSDADLYAISPQVDGRITMVQD</sequence>
<evidence type="ECO:0000313" key="1">
    <source>
        <dbReference type="EMBL" id="EJK56716.1"/>
    </source>
</evidence>
<comment type="caution">
    <text evidence="1">The sequence shown here is derived from an EMBL/GenBank/DDBJ whole genome shotgun (WGS) entry which is preliminary data.</text>
</comment>
<dbReference type="OrthoDB" id="10252235at2759"/>